<keyword evidence="8" id="KW-1133">Transmembrane helix</keyword>
<dbReference type="NCBIfam" id="TIGR01352">
    <property type="entry name" value="tonB_Cterm"/>
    <property type="match status" value="1"/>
</dbReference>
<evidence type="ECO:0000256" key="8">
    <source>
        <dbReference type="ARBA" id="ARBA00022989"/>
    </source>
</evidence>
<dbReference type="SUPFAM" id="SSF74653">
    <property type="entry name" value="TolA/TonB C-terminal domain"/>
    <property type="match status" value="1"/>
</dbReference>
<evidence type="ECO:0000256" key="2">
    <source>
        <dbReference type="ARBA" id="ARBA00006555"/>
    </source>
</evidence>
<dbReference type="InterPro" id="IPR037682">
    <property type="entry name" value="TonB_C"/>
</dbReference>
<comment type="subcellular location">
    <subcellularLocation>
        <location evidence="1">Cell inner membrane</location>
        <topology evidence="1">Single-pass membrane protein</topology>
        <orientation evidence="1">Periplasmic side</orientation>
    </subcellularLocation>
</comment>
<comment type="caution">
    <text evidence="12">The sequence shown here is derived from an EMBL/GenBank/DDBJ whole genome shotgun (WGS) entry which is preliminary data.</text>
</comment>
<dbReference type="Pfam" id="PF03544">
    <property type="entry name" value="TonB_C"/>
    <property type="match status" value="1"/>
</dbReference>
<evidence type="ECO:0000256" key="3">
    <source>
        <dbReference type="ARBA" id="ARBA00022448"/>
    </source>
</evidence>
<keyword evidence="6" id="KW-0812">Transmembrane</keyword>
<gene>
    <name evidence="12" type="ORF">LX99_00110</name>
</gene>
<evidence type="ECO:0000256" key="10">
    <source>
        <dbReference type="SAM" id="MobiDB-lite"/>
    </source>
</evidence>
<keyword evidence="4" id="KW-1003">Cell membrane</keyword>
<evidence type="ECO:0000256" key="1">
    <source>
        <dbReference type="ARBA" id="ARBA00004383"/>
    </source>
</evidence>
<keyword evidence="5" id="KW-0997">Cell inner membrane</keyword>
<evidence type="ECO:0000256" key="7">
    <source>
        <dbReference type="ARBA" id="ARBA00022927"/>
    </source>
</evidence>
<dbReference type="InterPro" id="IPR051045">
    <property type="entry name" value="TonB-dependent_transducer"/>
</dbReference>
<dbReference type="AlphaFoldDB" id="A0A316HXB9"/>
<reference evidence="12 13" key="1">
    <citation type="submission" date="2018-05" db="EMBL/GenBank/DDBJ databases">
        <title>Genomic Encyclopedia of Archaeal and Bacterial Type Strains, Phase II (KMG-II): from individual species to whole genera.</title>
        <authorList>
            <person name="Goeker M."/>
        </authorList>
    </citation>
    <scope>NUCLEOTIDE SEQUENCE [LARGE SCALE GENOMIC DNA]</scope>
    <source>
        <strain evidence="12 13">DSM 19975</strain>
    </source>
</reference>
<dbReference type="PANTHER" id="PTHR33446">
    <property type="entry name" value="PROTEIN TONB-RELATED"/>
    <property type="match status" value="1"/>
</dbReference>
<dbReference type="GO" id="GO:0098797">
    <property type="term" value="C:plasma membrane protein complex"/>
    <property type="evidence" value="ECO:0007669"/>
    <property type="project" value="TreeGrafter"/>
</dbReference>
<evidence type="ECO:0000256" key="6">
    <source>
        <dbReference type="ARBA" id="ARBA00022692"/>
    </source>
</evidence>
<keyword evidence="3" id="KW-0813">Transport</keyword>
<dbReference type="PROSITE" id="PS52015">
    <property type="entry name" value="TONB_CTD"/>
    <property type="match status" value="1"/>
</dbReference>
<dbReference type="PANTHER" id="PTHR33446:SF2">
    <property type="entry name" value="PROTEIN TONB"/>
    <property type="match status" value="1"/>
</dbReference>
<evidence type="ECO:0000259" key="11">
    <source>
        <dbReference type="PROSITE" id="PS52015"/>
    </source>
</evidence>
<feature type="domain" description="TonB C-terminal" evidence="11">
    <location>
        <begin position="221"/>
        <end position="314"/>
    </location>
</feature>
<dbReference type="Proteomes" id="UP000245678">
    <property type="component" value="Unassembled WGS sequence"/>
</dbReference>
<dbReference type="EMBL" id="QGHA01000001">
    <property type="protein sequence ID" value="PWK79652.1"/>
    <property type="molecule type" value="Genomic_DNA"/>
</dbReference>
<keyword evidence="7" id="KW-0653">Protein transport</keyword>
<evidence type="ECO:0000256" key="5">
    <source>
        <dbReference type="ARBA" id="ARBA00022519"/>
    </source>
</evidence>
<protein>
    <submittedName>
        <fullName evidence="12">Outer membrane transport energization protein TonB</fullName>
    </submittedName>
</protein>
<name>A0A316HXB9_9SPHI</name>
<evidence type="ECO:0000313" key="13">
    <source>
        <dbReference type="Proteomes" id="UP000245678"/>
    </source>
</evidence>
<comment type="similarity">
    <text evidence="2">Belongs to the TonB family.</text>
</comment>
<feature type="region of interest" description="Disordered" evidence="10">
    <location>
        <begin position="113"/>
        <end position="140"/>
    </location>
</feature>
<keyword evidence="9" id="KW-0472">Membrane</keyword>
<dbReference type="InterPro" id="IPR006260">
    <property type="entry name" value="TonB/TolA_C"/>
</dbReference>
<evidence type="ECO:0000256" key="4">
    <source>
        <dbReference type="ARBA" id="ARBA00022475"/>
    </source>
</evidence>
<sequence>MMKLTCGIILNNYYILQNIIKLKPLLLKFNSENMLITKFDLYKTEWLDLVFDHRNKNYGAYELRKTYGSTMAKAMGIAFAAVALLSTASIIFKAKPKEETLVKMITVDLTKVMPPPPKNEDRVVEPQKQQAEPVKAAAPTPASTIKYTTPRIVTTEVTTDPPTITDLNKSAVGSETVKGEGTAINVPEETNHGGGNGTGVVEDVGVHTLGETLEVMPEPVGGAAAWAKFLQKNLRFPPAAQDAGVSGRVFMSFIIEKDGTLSNIKVDRGAGYGFDEEATRVLKLAKAWKPGVQNGQNVRVRYSIPISFQLSTEE</sequence>
<dbReference type="GO" id="GO:0055085">
    <property type="term" value="P:transmembrane transport"/>
    <property type="evidence" value="ECO:0007669"/>
    <property type="project" value="InterPro"/>
</dbReference>
<keyword evidence="13" id="KW-1185">Reference proteome</keyword>
<dbReference type="GO" id="GO:0031992">
    <property type="term" value="F:energy transducer activity"/>
    <property type="evidence" value="ECO:0007669"/>
    <property type="project" value="TreeGrafter"/>
</dbReference>
<dbReference type="Gene3D" id="3.30.1150.10">
    <property type="match status" value="1"/>
</dbReference>
<dbReference type="GO" id="GO:0015031">
    <property type="term" value="P:protein transport"/>
    <property type="evidence" value="ECO:0007669"/>
    <property type="project" value="UniProtKB-KW"/>
</dbReference>
<evidence type="ECO:0000313" key="12">
    <source>
        <dbReference type="EMBL" id="PWK79652.1"/>
    </source>
</evidence>
<organism evidence="12 13">
    <name type="scientific">Mucilaginibacter oryzae</name>
    <dbReference type="NCBI Taxonomy" id="468058"/>
    <lineage>
        <taxon>Bacteria</taxon>
        <taxon>Pseudomonadati</taxon>
        <taxon>Bacteroidota</taxon>
        <taxon>Sphingobacteriia</taxon>
        <taxon>Sphingobacteriales</taxon>
        <taxon>Sphingobacteriaceae</taxon>
        <taxon>Mucilaginibacter</taxon>
    </lineage>
</organism>
<proteinExistence type="inferred from homology"/>
<accession>A0A316HXB9</accession>
<evidence type="ECO:0000256" key="9">
    <source>
        <dbReference type="ARBA" id="ARBA00023136"/>
    </source>
</evidence>